<feature type="chain" id="PRO_5006147491" evidence="2">
    <location>
        <begin position="22"/>
        <end position="296"/>
    </location>
</feature>
<evidence type="ECO:0000313" key="4">
    <source>
        <dbReference type="Proteomes" id="UP000050465"/>
    </source>
</evidence>
<accession>A0A0P7ZV30</accession>
<dbReference type="Gene3D" id="2.60.120.380">
    <property type="match status" value="1"/>
</dbReference>
<keyword evidence="2" id="KW-0732">Signal</keyword>
<dbReference type="EMBL" id="LJZR01000022">
    <property type="protein sequence ID" value="KPQ34174.1"/>
    <property type="molecule type" value="Genomic_DNA"/>
</dbReference>
<dbReference type="Proteomes" id="UP000050465">
    <property type="component" value="Unassembled WGS sequence"/>
</dbReference>
<name>A0A0P7ZV30_9CYAN</name>
<comment type="caution">
    <text evidence="3">The sequence shown here is derived from an EMBL/GenBank/DDBJ whole genome shotgun (WGS) entry which is preliminary data.</text>
</comment>
<feature type="region of interest" description="Disordered" evidence="1">
    <location>
        <begin position="23"/>
        <end position="78"/>
    </location>
</feature>
<feature type="compositionally biased region" description="Polar residues" evidence="1">
    <location>
        <begin position="23"/>
        <end position="47"/>
    </location>
</feature>
<proteinExistence type="predicted"/>
<evidence type="ECO:0000313" key="3">
    <source>
        <dbReference type="EMBL" id="KPQ34174.1"/>
    </source>
</evidence>
<dbReference type="PATRIC" id="fig|1666911.3.peg.776"/>
<protein>
    <submittedName>
        <fullName evidence="3">Uncharacterized protein</fullName>
    </submittedName>
</protein>
<feature type="compositionally biased region" description="Basic and acidic residues" evidence="1">
    <location>
        <begin position="58"/>
        <end position="69"/>
    </location>
</feature>
<sequence>MRVTSCFFSLLLLATLVGCNATPNNDTSASADKTAQTTEGQTPTATDKTGAADNQAVADEKNSTKDRPKPLAPALKPGQYCYELSNDTEDIQTRITVEASDRITGNSQGSIHDDKAGYYTSYTQALDGTIDGSNLNLDITTWIEYDQQNAQETWKVGPNELRTDRETLSGVSCDIVNKAFQNDSGLEAKDLTESANQVKTTAVFFEAGTNGSTMSGAVVRGDRDLYTLTAQGGQQMFLSISSLENNAVFDVVAPGGIILGTEIVEDRFFLPHTGEYQIIVGGTRGNATYDLAIAIE</sequence>
<feature type="signal peptide" evidence="2">
    <location>
        <begin position="1"/>
        <end position="21"/>
    </location>
</feature>
<evidence type="ECO:0000256" key="1">
    <source>
        <dbReference type="SAM" id="MobiDB-lite"/>
    </source>
</evidence>
<reference evidence="3 4" key="1">
    <citation type="submission" date="2015-09" db="EMBL/GenBank/DDBJ databases">
        <title>Identification and resolution of microdiversity through metagenomic sequencing of parallel consortia.</title>
        <authorList>
            <person name="Nelson W.C."/>
            <person name="Romine M.F."/>
            <person name="Lindemann S.R."/>
        </authorList>
    </citation>
    <scope>NUCLEOTIDE SEQUENCE [LARGE SCALE GENOMIC DNA]</scope>
    <source>
        <strain evidence="3">Ana</strain>
    </source>
</reference>
<gene>
    <name evidence="3" type="ORF">HLUCCA11_15610</name>
</gene>
<organism evidence="3 4">
    <name type="scientific">Phormidesmis priestleyi Ana</name>
    <dbReference type="NCBI Taxonomy" id="1666911"/>
    <lineage>
        <taxon>Bacteria</taxon>
        <taxon>Bacillati</taxon>
        <taxon>Cyanobacteriota</taxon>
        <taxon>Cyanophyceae</taxon>
        <taxon>Leptolyngbyales</taxon>
        <taxon>Leptolyngbyaceae</taxon>
        <taxon>Phormidesmis</taxon>
    </lineage>
</organism>
<dbReference type="PROSITE" id="PS51257">
    <property type="entry name" value="PROKAR_LIPOPROTEIN"/>
    <property type="match status" value="1"/>
</dbReference>
<dbReference type="AlphaFoldDB" id="A0A0P7ZV30"/>
<evidence type="ECO:0000256" key="2">
    <source>
        <dbReference type="SAM" id="SignalP"/>
    </source>
</evidence>